<keyword evidence="3" id="KW-0808">Transferase</keyword>
<keyword evidence="6" id="KW-0472">Membrane</keyword>
<evidence type="ECO:0000256" key="1">
    <source>
        <dbReference type="ARBA" id="ARBA00004308"/>
    </source>
</evidence>
<proteinExistence type="predicted"/>
<dbReference type="InterPro" id="IPR005150">
    <property type="entry name" value="Cellulose_synth"/>
</dbReference>
<dbReference type="Proteomes" id="UP001472677">
    <property type="component" value="Unassembled WGS sequence"/>
</dbReference>
<gene>
    <name evidence="8" type="ORF">V6N12_058829</name>
</gene>
<evidence type="ECO:0000256" key="2">
    <source>
        <dbReference type="ARBA" id="ARBA00022676"/>
    </source>
</evidence>
<comment type="subcellular location">
    <subcellularLocation>
        <location evidence="1">Endomembrane system</location>
    </subcellularLocation>
</comment>
<evidence type="ECO:0008006" key="10">
    <source>
        <dbReference type="Google" id="ProtNLM"/>
    </source>
</evidence>
<sequence length="125" mass="14192">MKNTNAWILGMFFPYGSSMLYVKYGLPSPGYSISSPLLKLTWIACRDRNQLSSVDVLSFYASDDGASMLLFDRLSETAEFARRWVPFCKKHNVEPRAPKLSEKKDYLKNKVHASFVKGRGAMKVS</sequence>
<protein>
    <recommendedName>
        <fullName evidence="10">Cellulose synthase</fullName>
    </recommendedName>
</protein>
<evidence type="ECO:0000313" key="9">
    <source>
        <dbReference type="Proteomes" id="UP001472677"/>
    </source>
</evidence>
<evidence type="ECO:0000256" key="3">
    <source>
        <dbReference type="ARBA" id="ARBA00022679"/>
    </source>
</evidence>
<comment type="caution">
    <text evidence="8">The sequence shown here is derived from an EMBL/GenBank/DDBJ whole genome shotgun (WGS) entry which is preliminary data.</text>
</comment>
<keyword evidence="5" id="KW-1133">Transmembrane helix</keyword>
<evidence type="ECO:0000313" key="8">
    <source>
        <dbReference type="EMBL" id="KAK8565262.1"/>
    </source>
</evidence>
<reference evidence="8 9" key="1">
    <citation type="journal article" date="2024" name="G3 (Bethesda)">
        <title>Genome assembly of Hibiscus sabdariffa L. provides insights into metabolisms of medicinal natural products.</title>
        <authorList>
            <person name="Kim T."/>
        </authorList>
    </citation>
    <scope>NUCLEOTIDE SEQUENCE [LARGE SCALE GENOMIC DNA]</scope>
    <source>
        <strain evidence="8">TK-2024</strain>
        <tissue evidence="8">Old leaves</tissue>
    </source>
</reference>
<evidence type="ECO:0000256" key="5">
    <source>
        <dbReference type="ARBA" id="ARBA00022989"/>
    </source>
</evidence>
<organism evidence="8 9">
    <name type="scientific">Hibiscus sabdariffa</name>
    <name type="common">roselle</name>
    <dbReference type="NCBI Taxonomy" id="183260"/>
    <lineage>
        <taxon>Eukaryota</taxon>
        <taxon>Viridiplantae</taxon>
        <taxon>Streptophyta</taxon>
        <taxon>Embryophyta</taxon>
        <taxon>Tracheophyta</taxon>
        <taxon>Spermatophyta</taxon>
        <taxon>Magnoliopsida</taxon>
        <taxon>eudicotyledons</taxon>
        <taxon>Gunneridae</taxon>
        <taxon>Pentapetalae</taxon>
        <taxon>rosids</taxon>
        <taxon>malvids</taxon>
        <taxon>Malvales</taxon>
        <taxon>Malvaceae</taxon>
        <taxon>Malvoideae</taxon>
        <taxon>Hibiscus</taxon>
    </lineage>
</organism>
<keyword evidence="4" id="KW-0812">Transmembrane</keyword>
<evidence type="ECO:0000256" key="6">
    <source>
        <dbReference type="ARBA" id="ARBA00023136"/>
    </source>
</evidence>
<dbReference type="Pfam" id="PF03552">
    <property type="entry name" value="Cellulose_synt"/>
    <property type="match status" value="1"/>
</dbReference>
<keyword evidence="9" id="KW-1185">Reference proteome</keyword>
<name>A0ABR2EW29_9ROSI</name>
<accession>A0ABR2EW29</accession>
<dbReference type="PANTHER" id="PTHR13301">
    <property type="entry name" value="X-BOX TRANSCRIPTION FACTOR-RELATED"/>
    <property type="match status" value="1"/>
</dbReference>
<keyword evidence="7" id="KW-0961">Cell wall biogenesis/degradation</keyword>
<evidence type="ECO:0000256" key="4">
    <source>
        <dbReference type="ARBA" id="ARBA00022692"/>
    </source>
</evidence>
<keyword evidence="2" id="KW-0328">Glycosyltransferase</keyword>
<dbReference type="EMBL" id="JBBPBM010000010">
    <property type="protein sequence ID" value="KAK8565262.1"/>
    <property type="molecule type" value="Genomic_DNA"/>
</dbReference>
<evidence type="ECO:0000256" key="7">
    <source>
        <dbReference type="ARBA" id="ARBA00023316"/>
    </source>
</evidence>